<evidence type="ECO:0008006" key="3">
    <source>
        <dbReference type="Google" id="ProtNLM"/>
    </source>
</evidence>
<proteinExistence type="predicted"/>
<accession>A0AA96ZW25</accession>
<evidence type="ECO:0000313" key="1">
    <source>
        <dbReference type="EMBL" id="WNY27349.1"/>
    </source>
</evidence>
<protein>
    <recommendedName>
        <fullName evidence="3">Holliday junction resolvase</fullName>
    </recommendedName>
</protein>
<organism evidence="1 2">
    <name type="scientific">Methanolapillus ohkumae</name>
    <dbReference type="NCBI Taxonomy" id="3028298"/>
    <lineage>
        <taxon>Archaea</taxon>
        <taxon>Methanobacteriati</taxon>
        <taxon>Methanobacteriota</taxon>
        <taxon>Stenosarchaea group</taxon>
        <taxon>Methanomicrobia</taxon>
        <taxon>Methanosarcinales</taxon>
        <taxon>Methanosarcinaceae</taxon>
        <taxon>Methanolapillus</taxon>
    </lineage>
</organism>
<reference evidence="1 2" key="1">
    <citation type="submission" date="2023-07" db="EMBL/GenBank/DDBJ databases">
        <title>Closed genome sequence of Methanosarcinaceae archaeon Am2.</title>
        <authorList>
            <person name="Poehlein A."/>
            <person name="Protasov E."/>
            <person name="Platt K."/>
            <person name="Reeh H."/>
            <person name="Daniel R."/>
            <person name="Brune A."/>
        </authorList>
    </citation>
    <scope>NUCLEOTIDE SEQUENCE [LARGE SCALE GENOMIC DNA]</scope>
    <source>
        <strain evidence="1 2">Am2</strain>
    </source>
</reference>
<gene>
    <name evidence="1" type="ORF">MsAm2_11440</name>
</gene>
<keyword evidence="2" id="KW-1185">Reference proteome</keyword>
<name>A0AA96ZW25_9EURY</name>
<dbReference type="EMBL" id="CP131061">
    <property type="protein sequence ID" value="WNY27349.1"/>
    <property type="molecule type" value="Genomic_DNA"/>
</dbReference>
<dbReference type="Proteomes" id="UP001304970">
    <property type="component" value="Chromosome"/>
</dbReference>
<dbReference type="AlphaFoldDB" id="A0AA96ZW25"/>
<evidence type="ECO:0000313" key="2">
    <source>
        <dbReference type="Proteomes" id="UP001304970"/>
    </source>
</evidence>
<sequence>MKPVYLFEMTEFERDLVHSFNEYFKEKKIRGISYRLKQHRFTSQFLDVLVDSLNPDYYLGIECKSISVDKGTKALYFTQHFTTDKKGVHQIDRISDFLKCSGRRGYLAVELRYGVGHSREAYAIPWKDIDGRFHSESLKFTIEEISAYPSILRGKSDYHVEPDVWGVD</sequence>